<feature type="domain" description="PucR C-terminal helix-turn-helix" evidence="2">
    <location>
        <begin position="292"/>
        <end position="344"/>
    </location>
</feature>
<evidence type="ECO:0000259" key="2">
    <source>
        <dbReference type="Pfam" id="PF13556"/>
    </source>
</evidence>
<dbReference type="InterPro" id="IPR042070">
    <property type="entry name" value="PucR_C-HTH_sf"/>
</dbReference>
<organism evidence="3 4">
    <name type="scientific">Halobacillus litoralis</name>
    <dbReference type="NCBI Taxonomy" id="45668"/>
    <lineage>
        <taxon>Bacteria</taxon>
        <taxon>Bacillati</taxon>
        <taxon>Bacillota</taxon>
        <taxon>Bacilli</taxon>
        <taxon>Bacillales</taxon>
        <taxon>Bacillaceae</taxon>
        <taxon>Halobacillus</taxon>
    </lineage>
</organism>
<evidence type="ECO:0008006" key="5">
    <source>
        <dbReference type="Google" id="ProtNLM"/>
    </source>
</evidence>
<dbReference type="RefSeq" id="WP_128525889.1">
    <property type="nucleotide sequence ID" value="NZ_CP026118.1"/>
</dbReference>
<dbReference type="InterPro" id="IPR051448">
    <property type="entry name" value="CdaR-like_regulators"/>
</dbReference>
<dbReference type="Pfam" id="PF13556">
    <property type="entry name" value="HTH_30"/>
    <property type="match status" value="1"/>
</dbReference>
<reference evidence="3 4" key="1">
    <citation type="submission" date="2018-01" db="EMBL/GenBank/DDBJ databases">
        <title>The whole genome sequencing and assembly of Halobacillus litoralis ERB031 strain.</title>
        <authorList>
            <person name="Lee S.-J."/>
            <person name="Park M.-K."/>
            <person name="Kim J.-Y."/>
            <person name="Lee Y.-J."/>
            <person name="Yi H."/>
            <person name="Bahn Y.-S."/>
            <person name="Kim J.F."/>
            <person name="Lee D.-W."/>
        </authorList>
    </citation>
    <scope>NUCLEOTIDE SEQUENCE [LARGE SCALE GENOMIC DNA]</scope>
    <source>
        <strain evidence="3 4">ERB 031</strain>
    </source>
</reference>
<evidence type="ECO:0000259" key="1">
    <source>
        <dbReference type="Pfam" id="PF05651"/>
    </source>
</evidence>
<evidence type="ECO:0000313" key="3">
    <source>
        <dbReference type="EMBL" id="QAS53618.1"/>
    </source>
</evidence>
<gene>
    <name evidence="3" type="ORF">HLI_16115</name>
</gene>
<evidence type="ECO:0000313" key="4">
    <source>
        <dbReference type="Proteomes" id="UP000287756"/>
    </source>
</evidence>
<proteinExistence type="predicted"/>
<dbReference type="KEGG" id="hli:HLI_16115"/>
<dbReference type="Gene3D" id="1.10.10.2840">
    <property type="entry name" value="PucR C-terminal helix-turn-helix domain"/>
    <property type="match status" value="1"/>
</dbReference>
<dbReference type="EMBL" id="CP026118">
    <property type="protein sequence ID" value="QAS53618.1"/>
    <property type="molecule type" value="Genomic_DNA"/>
</dbReference>
<dbReference type="Pfam" id="PF05651">
    <property type="entry name" value="Diacid_rec"/>
    <property type="match status" value="1"/>
</dbReference>
<protein>
    <recommendedName>
        <fullName evidence="5">Transcriptional regulator</fullName>
    </recommendedName>
</protein>
<sequence length="350" mass="40146">MELTSQLGHEIINRLSKYINVPINLMDSFGKIVASTDTSRIDQLHGGAQQVIKTLEPQKISPKDTELFSNTKPGVNLPIFHRGELAGVVGLTGEPDKVYQAAGMTQGSVEIALEQMYIQRQAFYQERQWSHWLHQLLQPDDIDVVELEKEAQYTLKIDIKKTWQVILFQTESPFELAESIRKIAEAENIEPLFVLPYQENMVVVPLPYNHSLPSCPDRDYMGIGEPGYAIRGIRASFKQAQEAIQLSGEKGKPVYSEFLKMDRLLHHIDGKTYQDVTKLYAHRLKKIESPYVDTLHCYFECDLKMNRTAEKLHIHRNTLLYRLDQLSKKVGLDPRKFKDAVILQSILINN</sequence>
<name>A0A410MFZ2_9BACI</name>
<dbReference type="AlphaFoldDB" id="A0A410MFZ2"/>
<dbReference type="InterPro" id="IPR025736">
    <property type="entry name" value="PucR_C-HTH_dom"/>
</dbReference>
<dbReference type="OrthoDB" id="9792148at2"/>
<dbReference type="InterPro" id="IPR008599">
    <property type="entry name" value="Diacid_rec"/>
</dbReference>
<dbReference type="Proteomes" id="UP000287756">
    <property type="component" value="Chromosome"/>
</dbReference>
<dbReference type="PANTHER" id="PTHR33744:SF16">
    <property type="entry name" value="CARBOHYDRATE DIACID REGULATOR"/>
    <property type="match status" value="1"/>
</dbReference>
<feature type="domain" description="Putative sugar diacid recognition" evidence="1">
    <location>
        <begin position="3"/>
        <end position="136"/>
    </location>
</feature>
<accession>A0A410MFZ2</accession>
<dbReference type="PANTHER" id="PTHR33744">
    <property type="entry name" value="CARBOHYDRATE DIACID REGULATOR"/>
    <property type="match status" value="1"/>
</dbReference>